<accession>A0A4R9JU83</accession>
<dbReference type="InterPro" id="IPR021329">
    <property type="entry name" value="DUF2938"/>
</dbReference>
<feature type="transmembrane region" description="Helical" evidence="1">
    <location>
        <begin position="102"/>
        <end position="120"/>
    </location>
</feature>
<organism evidence="2 3">
    <name type="scientific">Leptospira ognonensis</name>
    <dbReference type="NCBI Taxonomy" id="2484945"/>
    <lineage>
        <taxon>Bacteria</taxon>
        <taxon>Pseudomonadati</taxon>
        <taxon>Spirochaetota</taxon>
        <taxon>Spirochaetia</taxon>
        <taxon>Leptospirales</taxon>
        <taxon>Leptospiraceae</taxon>
        <taxon>Leptospira</taxon>
    </lineage>
</organism>
<keyword evidence="1" id="KW-1133">Transmembrane helix</keyword>
<dbReference type="AlphaFoldDB" id="A0A4R9JU83"/>
<proteinExistence type="predicted"/>
<evidence type="ECO:0000256" key="1">
    <source>
        <dbReference type="SAM" id="Phobius"/>
    </source>
</evidence>
<keyword evidence="1" id="KW-0812">Transmembrane</keyword>
<reference evidence="2" key="1">
    <citation type="journal article" date="2019" name="PLoS Negl. Trop. Dis.">
        <title>Revisiting the worldwide diversity of Leptospira species in the environment.</title>
        <authorList>
            <person name="Vincent A.T."/>
            <person name="Schiettekatte O."/>
            <person name="Bourhy P."/>
            <person name="Veyrier F.J."/>
            <person name="Picardeau M."/>
        </authorList>
    </citation>
    <scope>NUCLEOTIDE SEQUENCE [LARGE SCALE GENOMIC DNA]</scope>
    <source>
        <strain evidence="2">201702476</strain>
    </source>
</reference>
<feature type="transmembrane region" description="Helical" evidence="1">
    <location>
        <begin position="71"/>
        <end position="90"/>
    </location>
</feature>
<comment type="caution">
    <text evidence="2">The sequence shown here is derived from an EMBL/GenBank/DDBJ whole genome shotgun (WGS) entry which is preliminary data.</text>
</comment>
<keyword evidence="1" id="KW-0472">Membrane</keyword>
<feature type="transmembrane region" description="Helical" evidence="1">
    <location>
        <begin position="141"/>
        <end position="161"/>
    </location>
</feature>
<dbReference type="RefSeq" id="WP_135625494.1">
    <property type="nucleotide sequence ID" value="NZ_RQGD01000047.1"/>
</dbReference>
<evidence type="ECO:0000313" key="3">
    <source>
        <dbReference type="Proteomes" id="UP000297693"/>
    </source>
</evidence>
<dbReference type="EMBL" id="RQGD01000047">
    <property type="protein sequence ID" value="TGL55855.1"/>
    <property type="molecule type" value="Genomic_DNA"/>
</dbReference>
<dbReference type="OrthoDB" id="9812539at2"/>
<keyword evidence="3" id="KW-1185">Reference proteome</keyword>
<dbReference type="Pfam" id="PF11158">
    <property type="entry name" value="DUF2938"/>
    <property type="match status" value="1"/>
</dbReference>
<dbReference type="Proteomes" id="UP000297693">
    <property type="component" value="Unassembled WGS sequence"/>
</dbReference>
<feature type="transmembrane region" description="Helical" evidence="1">
    <location>
        <begin position="7"/>
        <end position="27"/>
    </location>
</feature>
<sequence>MDHSLVFYLRVALLGIGATLLMDFWRYLLFKSMGVISLDLGLLGRWVGHMFRGRLVHQSISKSQAIPGETLLGWVSHYAIGITFAFLLPIIWGEEWLHEPTFLPALIVGLGTVFAPWLLMQPAMGVGVAASKAPKPSQVRVRNIAIHTVYGLGLFASALLLKELYFMGNK</sequence>
<name>A0A4R9JU83_9LEPT</name>
<gene>
    <name evidence="2" type="ORF">EHQ58_18170</name>
</gene>
<protein>
    <submittedName>
        <fullName evidence="2">DUF2938 domain-containing protein</fullName>
    </submittedName>
</protein>
<evidence type="ECO:0000313" key="2">
    <source>
        <dbReference type="EMBL" id="TGL55855.1"/>
    </source>
</evidence>